<dbReference type="EMBL" id="CAADFY010000080">
    <property type="protein sequence ID" value="VFK56065.1"/>
    <property type="molecule type" value="Genomic_DNA"/>
</dbReference>
<dbReference type="AlphaFoldDB" id="A0A451A897"/>
<evidence type="ECO:0000313" key="1">
    <source>
        <dbReference type="EMBL" id="VFK56065.1"/>
    </source>
</evidence>
<dbReference type="EMBL" id="CAADFV010000077">
    <property type="protein sequence ID" value="VFK62257.1"/>
    <property type="molecule type" value="Genomic_DNA"/>
</dbReference>
<gene>
    <name evidence="2" type="ORF">BECKTUN1418E_GA0071001_10771</name>
    <name evidence="1" type="ORF">BECKTUN1418F_GA0071002_10801</name>
</gene>
<proteinExistence type="predicted"/>
<protein>
    <recommendedName>
        <fullName evidence="3">Glycoprotease family protein</fullName>
    </recommendedName>
</protein>
<accession>A0A451A897</accession>
<evidence type="ECO:0000313" key="2">
    <source>
        <dbReference type="EMBL" id="VFK62257.1"/>
    </source>
</evidence>
<name>A0A451A897_9GAMM</name>
<evidence type="ECO:0008006" key="3">
    <source>
        <dbReference type="Google" id="ProtNLM"/>
    </source>
</evidence>
<sequence>MKIDKGLILGIESSCDDTGAALVDEEGGVRSSIIAPQTHIHSQYGGGYPEFASRSLFQYEMIL</sequence>
<reference evidence="2" key="1">
    <citation type="submission" date="2019-02" db="EMBL/GenBank/DDBJ databases">
        <authorList>
            <person name="Gruber-Vodicka R. H."/>
            <person name="Seah K. B. B."/>
        </authorList>
    </citation>
    <scope>NUCLEOTIDE SEQUENCE</scope>
    <source>
        <strain evidence="2">BECK_BY2</strain>
        <strain evidence="1">BECK_BY3</strain>
    </source>
</reference>
<organism evidence="2">
    <name type="scientific">Candidatus Kentrum sp. TUN</name>
    <dbReference type="NCBI Taxonomy" id="2126343"/>
    <lineage>
        <taxon>Bacteria</taxon>
        <taxon>Pseudomonadati</taxon>
        <taxon>Pseudomonadota</taxon>
        <taxon>Gammaproteobacteria</taxon>
        <taxon>Candidatus Kentrum</taxon>
    </lineage>
</organism>
<dbReference type="Gene3D" id="3.30.420.40">
    <property type="match status" value="1"/>
</dbReference>